<keyword evidence="2 6" id="KW-0288">FMN</keyword>
<reference evidence="8" key="1">
    <citation type="submission" date="2022-07" db="EMBL/GenBank/DDBJ databases">
        <title>Tahibacter sp., a new gammaproteobacterium isolated from the silt sample collected at pig farm.</title>
        <authorList>
            <person name="Chen H."/>
        </authorList>
    </citation>
    <scope>NUCLEOTIDE SEQUENCE</scope>
    <source>
        <strain evidence="8">P2K</strain>
    </source>
</reference>
<feature type="binding site" evidence="6">
    <location>
        <position position="9"/>
    </location>
    <ligand>
        <name>FMN</name>
        <dbReference type="ChEBI" id="CHEBI:58210"/>
    </ligand>
</feature>
<dbReference type="InterPro" id="IPR029039">
    <property type="entry name" value="Flavoprotein-like_sf"/>
</dbReference>
<comment type="cofactor">
    <cofactor evidence="6">
        <name>FMN</name>
        <dbReference type="ChEBI" id="CHEBI:58210"/>
    </cofactor>
    <text evidence="6">Binds 1 FMN per subunit.</text>
</comment>
<feature type="domain" description="Flavodoxin-like fold" evidence="7">
    <location>
        <begin position="1"/>
        <end position="193"/>
    </location>
</feature>
<keyword evidence="9" id="KW-1185">Reference proteome</keyword>
<evidence type="ECO:0000256" key="3">
    <source>
        <dbReference type="ARBA" id="ARBA00023002"/>
    </source>
</evidence>
<comment type="catalytic activity">
    <reaction evidence="6">
        <text>2 a quinone + NADH + H(+) = 2 a 1,4-benzosemiquinone + NAD(+)</text>
        <dbReference type="Rhea" id="RHEA:65952"/>
        <dbReference type="ChEBI" id="CHEBI:15378"/>
        <dbReference type="ChEBI" id="CHEBI:57540"/>
        <dbReference type="ChEBI" id="CHEBI:57945"/>
        <dbReference type="ChEBI" id="CHEBI:132124"/>
        <dbReference type="ChEBI" id="CHEBI:134225"/>
    </reaction>
</comment>
<keyword evidence="1 6" id="KW-0285">Flavoprotein</keyword>
<evidence type="ECO:0000256" key="1">
    <source>
        <dbReference type="ARBA" id="ARBA00022630"/>
    </source>
</evidence>
<proteinExistence type="inferred from homology"/>
<dbReference type="EC" id="1.6.5.-" evidence="6"/>
<evidence type="ECO:0000259" key="7">
    <source>
        <dbReference type="Pfam" id="PF02525"/>
    </source>
</evidence>
<dbReference type="PANTHER" id="PTHR43741:SF4">
    <property type="entry name" value="FMN-DEPENDENT NADH:QUINONE OXIDOREDUCTASE"/>
    <property type="match status" value="1"/>
</dbReference>
<dbReference type="Proteomes" id="UP001165498">
    <property type="component" value="Unassembled WGS sequence"/>
</dbReference>
<comment type="subunit">
    <text evidence="6">Homodimer.</text>
</comment>
<dbReference type="RefSeq" id="WP_255916758.1">
    <property type="nucleotide sequence ID" value="NZ_JANFQO010000035.1"/>
</dbReference>
<comment type="catalytic activity">
    <reaction evidence="5">
        <text>N,N-dimethyl-1,4-phenylenediamine + anthranilate + 2 NAD(+) = 2-(4-dimethylaminophenyl)diazenylbenzoate + 2 NADH + 2 H(+)</text>
        <dbReference type="Rhea" id="RHEA:55872"/>
        <dbReference type="ChEBI" id="CHEBI:15378"/>
        <dbReference type="ChEBI" id="CHEBI:15783"/>
        <dbReference type="ChEBI" id="CHEBI:16567"/>
        <dbReference type="ChEBI" id="CHEBI:57540"/>
        <dbReference type="ChEBI" id="CHEBI:57945"/>
        <dbReference type="ChEBI" id="CHEBI:71579"/>
        <dbReference type="EC" id="1.7.1.17"/>
    </reaction>
    <physiologicalReaction direction="right-to-left" evidence="5">
        <dbReference type="Rhea" id="RHEA:55874"/>
    </physiologicalReaction>
</comment>
<evidence type="ECO:0000256" key="4">
    <source>
        <dbReference type="ARBA" id="ARBA00023027"/>
    </source>
</evidence>
<comment type="function">
    <text evidence="6">Quinone reductase that provides resistance to thiol-specific stress caused by electrophilic quinones.</text>
</comment>
<evidence type="ECO:0000256" key="6">
    <source>
        <dbReference type="HAMAP-Rule" id="MF_01216"/>
    </source>
</evidence>
<name>A0ABT1QZ52_9GAMM</name>
<keyword evidence="4 6" id="KW-0520">NAD</keyword>
<dbReference type="HAMAP" id="MF_01216">
    <property type="entry name" value="Azoreductase_type1"/>
    <property type="match status" value="1"/>
</dbReference>
<accession>A0ABT1QZ52</accession>
<comment type="similarity">
    <text evidence="6">Belongs to the azoreductase type 1 family.</text>
</comment>
<evidence type="ECO:0000313" key="9">
    <source>
        <dbReference type="Proteomes" id="UP001165498"/>
    </source>
</evidence>
<dbReference type="Gene3D" id="3.40.50.360">
    <property type="match status" value="1"/>
</dbReference>
<dbReference type="InterPro" id="IPR050104">
    <property type="entry name" value="FMN-dep_NADH:Q_OxRdtase_AzoR1"/>
</dbReference>
<keyword evidence="3 6" id="KW-0560">Oxidoreductase</keyword>
<organism evidence="8 9">
    <name type="scientific">Tahibacter harae</name>
    <dbReference type="NCBI Taxonomy" id="2963937"/>
    <lineage>
        <taxon>Bacteria</taxon>
        <taxon>Pseudomonadati</taxon>
        <taxon>Pseudomonadota</taxon>
        <taxon>Gammaproteobacteria</taxon>
        <taxon>Lysobacterales</taxon>
        <taxon>Rhodanobacteraceae</taxon>
        <taxon>Tahibacter</taxon>
    </lineage>
</organism>
<dbReference type="EMBL" id="JANFQO010000035">
    <property type="protein sequence ID" value="MCQ4167573.1"/>
    <property type="molecule type" value="Genomic_DNA"/>
</dbReference>
<dbReference type="InterPro" id="IPR023048">
    <property type="entry name" value="NADH:quinone_OxRdtase_FMN_depd"/>
</dbReference>
<dbReference type="Pfam" id="PF02525">
    <property type="entry name" value="Flavodoxin_2"/>
    <property type="match status" value="1"/>
</dbReference>
<feature type="binding site" evidence="6">
    <location>
        <begin position="91"/>
        <end position="94"/>
    </location>
    <ligand>
        <name>FMN</name>
        <dbReference type="ChEBI" id="CHEBI:58210"/>
    </ligand>
</feature>
<evidence type="ECO:0000256" key="5">
    <source>
        <dbReference type="ARBA" id="ARBA00048542"/>
    </source>
</evidence>
<comment type="caution">
    <text evidence="8">The sequence shown here is derived from an EMBL/GenBank/DDBJ whole genome shotgun (WGS) entry which is preliminary data.</text>
</comment>
<protein>
    <recommendedName>
        <fullName evidence="6">FMN dependent NADH:quinone oxidoreductase</fullName>
        <ecNumber evidence="6">1.6.5.-</ecNumber>
    </recommendedName>
    <alternativeName>
        <fullName evidence="6">Azo-dye reductase</fullName>
    </alternativeName>
    <alternativeName>
        <fullName evidence="6">FMN-dependent NADH-azo compound oxidoreductase</fullName>
    </alternativeName>
    <alternativeName>
        <fullName evidence="6">FMN-dependent NADH-azoreductase</fullName>
        <ecNumber evidence="6">1.7.1.17</ecNumber>
    </alternativeName>
</protein>
<dbReference type="PANTHER" id="PTHR43741">
    <property type="entry name" value="FMN-DEPENDENT NADH-AZOREDUCTASE 1"/>
    <property type="match status" value="1"/>
</dbReference>
<evidence type="ECO:0000313" key="8">
    <source>
        <dbReference type="EMBL" id="MCQ4167573.1"/>
    </source>
</evidence>
<dbReference type="SUPFAM" id="SSF52218">
    <property type="entry name" value="Flavoproteins"/>
    <property type="match status" value="1"/>
</dbReference>
<comment type="function">
    <text evidence="6">Also exhibits azoreductase activity. Catalyzes the reductive cleavage of the azo bond in aromatic azo compounds to the corresponding amines.</text>
</comment>
<evidence type="ECO:0000256" key="2">
    <source>
        <dbReference type="ARBA" id="ARBA00022643"/>
    </source>
</evidence>
<comment type="caution">
    <text evidence="6">Lacks conserved residue(s) required for the propagation of feature annotation.</text>
</comment>
<dbReference type="EC" id="1.7.1.17" evidence="6"/>
<gene>
    <name evidence="6" type="primary">azoR</name>
    <name evidence="8" type="ORF">NM961_22900</name>
</gene>
<dbReference type="InterPro" id="IPR003680">
    <property type="entry name" value="Flavodoxin_fold"/>
</dbReference>
<sequence>MKLLQLDSSPLGSHSVTRELGAAVVAQWRREQPGLSLSYLDLAADPLPHWTPLPAASVEGLAPEVRTEVERNEAVLQEFLQADVIVIGAPMYNFGIPSQLKAWVDRVAVAGRTFRYTAQGPEGLAGGKRVIVVSGRGGFYAGTPRQAADFQESYLREVLNFLGITDIEFIRAEGIGLGPEQRSASLAAAHAQIAGGALPQAA</sequence>